<evidence type="ECO:0000256" key="2">
    <source>
        <dbReference type="ARBA" id="ARBA00022801"/>
    </source>
</evidence>
<dbReference type="Proteomes" id="UP001374579">
    <property type="component" value="Unassembled WGS sequence"/>
</dbReference>
<dbReference type="PROSITE" id="PS01032">
    <property type="entry name" value="PPM_1"/>
    <property type="match status" value="1"/>
</dbReference>
<keyword evidence="7" id="KW-1185">Reference proteome</keyword>
<dbReference type="SUPFAM" id="SSF81606">
    <property type="entry name" value="PP2C-like"/>
    <property type="match status" value="1"/>
</dbReference>
<dbReference type="GO" id="GO:0005739">
    <property type="term" value="C:mitochondrion"/>
    <property type="evidence" value="ECO:0007669"/>
    <property type="project" value="TreeGrafter"/>
</dbReference>
<gene>
    <name evidence="6" type="ORF">V1264_000664</name>
</gene>
<evidence type="ECO:0000313" key="6">
    <source>
        <dbReference type="EMBL" id="KAK7114636.1"/>
    </source>
</evidence>
<dbReference type="PANTHER" id="PTHR13832">
    <property type="entry name" value="PROTEIN PHOSPHATASE 2C"/>
    <property type="match status" value="1"/>
</dbReference>
<evidence type="ECO:0000313" key="7">
    <source>
        <dbReference type="Proteomes" id="UP001374579"/>
    </source>
</evidence>
<dbReference type="SMART" id="SM00332">
    <property type="entry name" value="PP2Cc"/>
    <property type="match status" value="1"/>
</dbReference>
<dbReference type="GO" id="GO:0046872">
    <property type="term" value="F:metal ion binding"/>
    <property type="evidence" value="ECO:0007669"/>
    <property type="project" value="UniProtKB-KW"/>
</dbReference>
<dbReference type="Gene3D" id="3.60.40.10">
    <property type="entry name" value="PPM-type phosphatase domain"/>
    <property type="match status" value="1"/>
</dbReference>
<dbReference type="PROSITE" id="PS51746">
    <property type="entry name" value="PPM_2"/>
    <property type="match status" value="1"/>
</dbReference>
<keyword evidence="2 4" id="KW-0378">Hydrolase</keyword>
<comment type="caution">
    <text evidence="6">The sequence shown here is derived from an EMBL/GenBank/DDBJ whole genome shotgun (WGS) entry which is preliminary data.</text>
</comment>
<dbReference type="Pfam" id="PF00481">
    <property type="entry name" value="PP2C"/>
    <property type="match status" value="1"/>
</dbReference>
<keyword evidence="3 4" id="KW-0904">Protein phosphatase</keyword>
<comment type="similarity">
    <text evidence="4">Belongs to the PP2C family.</text>
</comment>
<dbReference type="PANTHER" id="PTHR13832:SF792">
    <property type="entry name" value="GM14286P"/>
    <property type="match status" value="1"/>
</dbReference>
<keyword evidence="1" id="KW-0479">Metal-binding</keyword>
<dbReference type="InterPro" id="IPR015655">
    <property type="entry name" value="PP2C"/>
</dbReference>
<feature type="domain" description="PPM-type phosphatase" evidence="5">
    <location>
        <begin position="95"/>
        <end position="492"/>
    </location>
</feature>
<sequence length="506" mass="56207">MYRWVKVNPFDGKHAKVVETWCRTISTAMPKRNKASGANLIRFKLRNARIPDAVQSPRLTPQMVTSILRMNEEAVEESYGPVRSYVKNQLQSNKPIEDRSAQGHLVHGSASLFGVFDGHGGCACAQAVSDRLLSYIAVAMAEHDILAAINNGKLDPTTDLLQHIGDTNRLVNTDLATVHKQSLANFAAEAMAIAHFDGESVKDALVSAFLRLDRDIVTEALPSNLQGGSMDMSCYFDTLAIAFSGAVGCVAYIDGTDLFLANVGDTQAVLGVHNDNRWEAVPLSDTHNADNPSEVERITRCHPNEAPNIIKNRRLFGELVPLRAFGDVRYKWTKTDLKHLLNTKQIPKHVMSVFGDNLIPHKYRTPPYLDAEPEVMHHILTPKDKFLVIASDGLWECLSPDKVIQLVAGHLDGQQVLVNYKPNEGATLKEVNEVLSNRRVSLKNRALDSNTATHLLRSALGPDHGQVSAQLTLPQPIVRFYRDDITITVIFFDSEYIKDKDIKHTR</sequence>
<dbReference type="InterPro" id="IPR000222">
    <property type="entry name" value="PP2C_BS"/>
</dbReference>
<protein>
    <recommendedName>
        <fullName evidence="5">PPM-type phosphatase domain-containing protein</fullName>
    </recommendedName>
</protein>
<evidence type="ECO:0000259" key="5">
    <source>
        <dbReference type="PROSITE" id="PS51746"/>
    </source>
</evidence>
<dbReference type="AlphaFoldDB" id="A0AAN9BZS8"/>
<dbReference type="GO" id="GO:0004741">
    <property type="term" value="F:[pyruvate dehydrogenase (acetyl-transferring)]-phosphatase activity"/>
    <property type="evidence" value="ECO:0007669"/>
    <property type="project" value="TreeGrafter"/>
</dbReference>
<proteinExistence type="inferred from homology"/>
<evidence type="ECO:0000256" key="1">
    <source>
        <dbReference type="ARBA" id="ARBA00022723"/>
    </source>
</evidence>
<dbReference type="InterPro" id="IPR001932">
    <property type="entry name" value="PPM-type_phosphatase-like_dom"/>
</dbReference>
<organism evidence="6 7">
    <name type="scientific">Littorina saxatilis</name>
    <dbReference type="NCBI Taxonomy" id="31220"/>
    <lineage>
        <taxon>Eukaryota</taxon>
        <taxon>Metazoa</taxon>
        <taxon>Spiralia</taxon>
        <taxon>Lophotrochozoa</taxon>
        <taxon>Mollusca</taxon>
        <taxon>Gastropoda</taxon>
        <taxon>Caenogastropoda</taxon>
        <taxon>Littorinimorpha</taxon>
        <taxon>Littorinoidea</taxon>
        <taxon>Littorinidae</taxon>
        <taxon>Littorina</taxon>
    </lineage>
</organism>
<dbReference type="EMBL" id="JBAMIC010000001">
    <property type="protein sequence ID" value="KAK7114636.1"/>
    <property type="molecule type" value="Genomic_DNA"/>
</dbReference>
<evidence type="ECO:0000256" key="4">
    <source>
        <dbReference type="RuleBase" id="RU003465"/>
    </source>
</evidence>
<evidence type="ECO:0000256" key="3">
    <source>
        <dbReference type="ARBA" id="ARBA00022912"/>
    </source>
</evidence>
<accession>A0AAN9BZS8</accession>
<dbReference type="CDD" id="cd00143">
    <property type="entry name" value="PP2Cc"/>
    <property type="match status" value="1"/>
</dbReference>
<reference evidence="6 7" key="1">
    <citation type="submission" date="2024-02" db="EMBL/GenBank/DDBJ databases">
        <title>Chromosome-scale genome assembly of the rough periwinkle Littorina saxatilis.</title>
        <authorList>
            <person name="De Jode A."/>
            <person name="Faria R."/>
            <person name="Formenti G."/>
            <person name="Sims Y."/>
            <person name="Smith T.P."/>
            <person name="Tracey A."/>
            <person name="Wood J.M.D."/>
            <person name="Zagrodzka Z.B."/>
            <person name="Johannesson K."/>
            <person name="Butlin R.K."/>
            <person name="Leder E.H."/>
        </authorList>
    </citation>
    <scope>NUCLEOTIDE SEQUENCE [LARGE SCALE GENOMIC DNA]</scope>
    <source>
        <strain evidence="6">Snail1</strain>
        <tissue evidence="6">Muscle</tissue>
    </source>
</reference>
<name>A0AAN9BZS8_9CAEN</name>
<dbReference type="InterPro" id="IPR036457">
    <property type="entry name" value="PPM-type-like_dom_sf"/>
</dbReference>